<dbReference type="STRING" id="555500.I215_01105"/>
<dbReference type="NCBIfam" id="TIGR01451">
    <property type="entry name" value="B_ant_repeat"/>
    <property type="match status" value="1"/>
</dbReference>
<accession>K2PZB7</accession>
<name>K2PZB7_9FLAO</name>
<comment type="caution">
    <text evidence="2">The sequence shown here is derived from an EMBL/GenBank/DDBJ whole genome shotgun (WGS) entry which is preliminary data.</text>
</comment>
<dbReference type="Proteomes" id="UP000007364">
    <property type="component" value="Unassembled WGS sequence"/>
</dbReference>
<dbReference type="RefSeq" id="WP_008990098.1">
    <property type="nucleotide sequence ID" value="NZ_AMSG01000001.1"/>
</dbReference>
<dbReference type="EMBL" id="AMSG01000001">
    <property type="protein sequence ID" value="EKF56769.1"/>
    <property type="molecule type" value="Genomic_DNA"/>
</dbReference>
<dbReference type="Gene3D" id="2.60.40.740">
    <property type="match status" value="1"/>
</dbReference>
<evidence type="ECO:0000313" key="2">
    <source>
        <dbReference type="EMBL" id="EKF56769.1"/>
    </source>
</evidence>
<feature type="chain" id="PRO_5003862961" evidence="1">
    <location>
        <begin position="28"/>
        <end position="4820"/>
    </location>
</feature>
<dbReference type="InterPro" id="IPR025667">
    <property type="entry name" value="SprB_repeat"/>
</dbReference>
<keyword evidence="1" id="KW-0732">Signal</keyword>
<protein>
    <submittedName>
        <fullName evidence="2">Uncharacterized protein</fullName>
    </submittedName>
</protein>
<dbReference type="NCBIfam" id="TIGR04131">
    <property type="entry name" value="Bac_Flav_CTERM"/>
    <property type="match status" value="1"/>
</dbReference>
<dbReference type="PATRIC" id="fig|555500.3.peg.233"/>
<feature type="signal peptide" evidence="1">
    <location>
        <begin position="1"/>
        <end position="27"/>
    </location>
</feature>
<gene>
    <name evidence="2" type="ORF">I215_01105</name>
</gene>
<reference evidence="2 3" key="1">
    <citation type="journal article" date="2012" name="J. Bacteriol.">
        <title>Genome Sequence of Galbibacter marinum Type Strain ck-I2-15.</title>
        <authorList>
            <person name="Lai Q."/>
            <person name="Li C."/>
            <person name="Shao Z."/>
        </authorList>
    </citation>
    <scope>NUCLEOTIDE SEQUENCE [LARGE SCALE GENOMIC DNA]</scope>
    <source>
        <strain evidence="3">ck-I2-15</strain>
    </source>
</reference>
<organism evidence="2 3">
    <name type="scientific">Galbibacter marinus</name>
    <dbReference type="NCBI Taxonomy" id="555500"/>
    <lineage>
        <taxon>Bacteria</taxon>
        <taxon>Pseudomonadati</taxon>
        <taxon>Bacteroidota</taxon>
        <taxon>Flavobacteriia</taxon>
        <taxon>Flavobacteriales</taxon>
        <taxon>Flavobacteriaceae</taxon>
        <taxon>Galbibacter</taxon>
    </lineage>
</organism>
<sequence>MKRNYFTLKFYTLFACIFFAGIFALSAQVKKDFEIRYQDNIKGDITFIGNNIVNRYEEGYWNWNWDWIDPVYPNDPYNGNNNNDGFNMQYIDIDGDNSTFSSSSASLSITNLECSEVVYAGLYWSAVYKYNEGNKKSSGREDDWDQVKFKAPGGNYTSLIADVVLFDGSDDSDFKDYSPYACYKDVTSIVQGLSNPNGEYTVANVRASLGKGVTGGMSGGWSMVIIYENPTMVGKKITTFDGYAGIKSKESLNIPVKGFKTLPEGFPVNAKMGVMTLEGDRGLGGDQLRIKADGKSTFTNISNNVNPWNNFFNGSISSETNGNGGVINPNRNPNSENTLGWDVDLFEISNSNNNVIPNDETGVTLRAISTQDKYDIFFTSFDVEIIEPDIKLAKGVYNLDNVSIQGQQVELGQYIQYTLSFDNIGNDDGANFTIRDVLPLNVDFLEEQLVLPEPIWANGVLHEITYDFNFDTNTIIFTIPDIYVEKERGGDDNVTIEQDYTIRMNVRVQPDCDKLRDACSNIISNLGYASYQGVLNKNDITNDHSILGLTGCLFEIPGSSNFLPDLSMCGSFERTLELCGETAVLTAGAGYDRYQWYKDNGSGTFEILTGETGVSYTATNIGTYKVTKETDAEDCKDFEEIIHLVYRGNTETNPLIPYADQVVTCTNDGTQLPKFFLCGTNDDRMLNVSFPDAIEFSWQKLDDSCEHTSIIDNCPTKDSSCDWNEVGTVDQYLLSGPGEYRLEVRYQNNCFNRYYFKAYENAVDPKITTENIICNTNGSIDITNVGSGYEFAIALASANFNPNSATWQDVGSFEIENPGTYNVYIRQADLDVEDGDRQPCLFKFENKVITKSNFNVTVTTTNPTCNTDKGSFSINVGDVRGWYTYVLKNGTGTADIVDKQEAVDDNHHEFKDLNPGIYIVEVTTEDRCYFSEKYTITTPEALSIEAEVSQNVTCKEGNIQVQSEGGLTPHTYAIWSYEPAVGATAPAISYNSVDDIPAGEMQGVEQTRQIFDVKLGEQGTYSYVVFDRNNCYSFSNEVEITVEPVIEYEVNPTDETCFDSNDGSISINMINDQKYNVSYSLDGVNFIGTPNFTNLAPGEYTVIVRGEKGNRVCDFETYITIDEGVQISADAGPSSNYTCLTLGEITFTNATGGSGTFEYSIDGVTWLDSPVFGGLTEGTYTPSYRDKNSPDCIQQSDEITFDPLTPPTDIAFTMSIVQCPDSKSDVSLSVTGGAGASKYEIISPATEVKDNGTNAVFEDLAAGVTYIFRVTDEKGCFYEENLTIPTLTPINVVGKLISNVSCVGGSDGEIQFTVSGFSVNYNYTITNGTGATVDNGIDQIGNTVDLTGLAAGKYTITVTDNTTNCTDSSEITVEEPQTPLILSLPEVTHESCTNTGTTSPGTISIIASGGWGSYTYDLYDAGSNLLASNGTGFFSELLAGDYTVEVSDANQCDVVSTTITIKPAIAPQLTLTANDLCYNEAVGLTITATVTTGTGSGVLSYSIKGGLTNTTGIFKDLDPGTYTVTVTDENNCKDTKSITVDPELKVSASANPISSCGTSTDVTITAVGGDGNYVYVIVPDGVTPTGFSTTNPVTITTAGEYDVYVRDHTGGAGYCEAKYDITIASDPPLTVSASNTDILCNGTKSTLTITAGGGSGNYTGYSINGGTTFQGSNVFKNLLSGNYNIVVKDSQGCDVKLFYTIVQPQELTASANVAALVECNPTQGADVRITNAQGGTAPYQYSFDGGSSYGASATEYLMPGTYELYIKDASGCFYGPMPITVEEGPEDPELGASVAYNCDGTGNITVSASPSTFDYTFQLNLGAEQTENVFNGVTPGTHDVRINYVSNLPATPSVLLVEDFGFGPNTSIPSIDSLIYCYEDQMPGGNCGSQSDINDTRINDGEYSVTQRIATDFGDWVDVRDHTGNPEGRFIAINIGGVAGMGGVIYRKPIKDFLPNQDVQVSIWGHNLMESTSNPLKGDPNIVIQLVDPSNDAIIAEDLTGVIPKSDKWEEFTIDLNPNGHTELDLVIRTNSLVEDGNDLAIDDILVTQIPEKCPLFKDIKVVVEENQGFNAELVGVTDVSCNALTDSKITIAVHNYGASGYEYSLDSNFATPLGNSTEETLEIPVNLGPGNYTLYVRDIDNQTADPTLDCGDEIPFTIVQPDPVEVTAQITSEITCNTATATITAITATGGTPGYTYQLEDTDENVIADYGFVANGNNKIFNNLPIGDYVVRAKDSNGCDDITDTITISAPDDIEFEVTTTACEGGIYTPGIKVEITKGNEDYAVSLSDGSGVFYPTNVDENHHEFKNLDPGTYQVTVKDGYGCSAATQTVIVREDLDAGIDVTHIACTAGSIKVTATGGDGNYQYSFDGGASFVPDATYVVNPGDEGSYDVVVKDGSGACLFKETVTVKAFDAISVITTPTQPQCHDETGSILIEISGGVGPYKIVVNNETDNIKVEENYTATSATYFNLPAANYTVTVTDNYGCSDDESEAIINPEELSGELVPTITDCGATPGDFGFDINNVPTYPGLTVQYTDDVNDPSPTWVSTNDFRTYAPGDVVYPAIRTTNAEGEVVCFYEFDKFLIPYPLDDLSIKITSTEVSCTSDMLSVTVIGQRGIPGYQYTYTEDVFNFDPLNPENGWTTPTPATNEGPHEYTFTGLVPGRTYTFFVKDNSSGGGCIRQSSVDVNEWLELPMEIELNYEPSCAGVNDGQISFTLKDDDATVEPYIRYELYELGNPTAIFSSASDVPFTSPETYIIPNQLAPGDYYVKVTQIDNAGNDACVTATENIRIKQLDPITGTPEKLRDITCETPGLIVVPDIEGGGGEYTYILSSTNFDIDGDGTYDPAIDFITTTDNPMEVSIENILDPTAENITVHVSVQDQYGCAQDIGQVTLSITQPPEIESVVADNCEGNSSITIDVKEGKAPYYYSIDGGTTYGLADENVFTNLSTGTYEIMVKDSNGCTVSGTANVEIYEPLAFAKLEVTEALDCQSASDGGKNAQIYFEVKGGSSVDASTNIFYSISGPVGFPPEPDTPLATSIPPNSKLFTQANMAGIYTITLRDAITSCVVSRTIEVPEKVIPEVLGKPITTDVTCYGGSDGTITVTALDNGVGPFTFEIVSSGGSPQTIKPDTTNGYQATFTGLAGAVAGIEYEIIITAAAANACESVPVKATIYQPANLTGLNLGVMEFGCTTGNTLNMATVTVTGVTGGEGGYFYEFIYDSGTPLDTTDDRTQNGVETEFNVSNPLGGNVVVNVYDENGCSITDDIDVIAYNKLEKIETIPTNPTCKGGDGTIQVNATLDLGHTSEILEFYLYDSAGTQIEKKTITGTTETFTGLEVGSYQVKVVNIETGCELIVFEELTDPNTFDINLNVVSSAVCLGSATGEITVELVDPTYTGGVTIYVYDQTGTVGDRSTAIKSAVGVGNTDITINQFDAGVYTVEVVQDDAPFCSQTRNFTIATPPAALTASATVTPQTCDLNDGIIEVINASGGWGGYKYYVGISPISDSNDINNYVDNPRFEGLATGTYEIWVIDQKGCPIQLPSEEITEPVAITGSISVSAPNCEGLAGEITVDNVTGGSGGPYTFQLIKDGLDFGSPKTGNTATFTNLGAGTYEVRISDNWNCSITLTDTATLFEEISLGYDIDKVISCDVSNNNVAGEVTINPNGGSGNFTYSVVFPDGTTVNNGAVSSFTGLDQVGTYTFNVVDSEGCDDAIDLELSAPVLPVIEISNQINVSCKDATDGAIKATVTSATTINPPYTYTLSGPVTATNTNGLFTDLPAGNYVVRVTSDLGCFDETNVTITEPVALDFTAAVTTEFACNPSNTTALGQITVTVDPTTGTAPYLYSIDGVNYQTNNVFDVVDTGNVETYTLYVKDANGCFDTRIQSINPLPKINTVDVTPVTAITCSNSESVSVEIDGGSGEFVIELLPSGPSQTISGQVANFNLPAAGDYVFKITDTTTGCFFITEPYTVAPYDLITSIATASSPIDCYNTATGEITVEVANYTGAFTYEVYNSAGTSTSVTGTGTAPGIVTIAGVAAGNYYVEITSLETPFCPETTNTVTIKAPIKALDLSVAIVEDLSCENNAAEISASASGGWGEYEFALVNSGVVPSQADFSTTFTFTGIAAGTYDVYVKDAEGCMIFETVTFVKPDPIITSATSSSIDVLCEGDYTGSITVTATGGRPDFDASVNYLYILNRLDESGAIMSSAAPQESNVFYNLGAGNYSVTVTDNHGCDSDTTPVSITEPDQVIASLGLLKSNTCTTGATLKLTAVGGTGTGYEYSTSANGPWTSFGSGNTVQIDVPGVINSEQIHTYFVRDSNLCISIVSNSVTLSPIRPLELTPTVVSDVSCYGDATGYIKVDVKGGLGNYKYTLIDAIRNVTLIDKQDGNTFSGLSSGVYFVQVDSEDCFEQVRVQIDQGAELTAKAPVIFNPVCTDDLGSIEVELVGGTGEYQYAISPNLDQFQSKNVFEDLAPGTYTIIAQDSRGCNPFVFKEEIIAPPPLEAKANVLNEEYCTGDGTGSFELIIQGGTPPYSTAVNTQDNNAFEQDRRIFNGLKGGETYVVFVRDANGCQQHVQVSLKEPIDLNPQAEVRVTCVSNAAANEVQIIIGQQDLEDVIYTLDGGADQFDNKFTNVAPGEHTVTVSYFGCEREVQFTVDPVQPLGLTVNESNLNEFTMYPNGGTAPYEYFVDGVSQGSEPSYVIRVSGVYQVMIVDANGCQQIAQIDMEFIDIKIPNVFTPNGDGQNDYWPPSNYSLHYPNIITKIYDRYGRVVAELRQGDTWNGRYNGTELPTGDYWYVMKLNGDTDDREFVGHFTLYR</sequence>
<dbReference type="InterPro" id="IPR026341">
    <property type="entry name" value="T9SS_type_B"/>
</dbReference>
<proteinExistence type="predicted"/>
<dbReference type="InterPro" id="IPR047589">
    <property type="entry name" value="DUF11_rpt"/>
</dbReference>
<evidence type="ECO:0000256" key="1">
    <source>
        <dbReference type="SAM" id="SignalP"/>
    </source>
</evidence>
<dbReference type="OrthoDB" id="607469at2"/>
<dbReference type="Pfam" id="PF13585">
    <property type="entry name" value="CHU_C"/>
    <property type="match status" value="1"/>
</dbReference>
<dbReference type="eggNOG" id="COG2911">
    <property type="taxonomic scope" value="Bacteria"/>
</dbReference>
<keyword evidence="3" id="KW-1185">Reference proteome</keyword>
<evidence type="ECO:0000313" key="3">
    <source>
        <dbReference type="Proteomes" id="UP000007364"/>
    </source>
</evidence>
<dbReference type="Pfam" id="PF13573">
    <property type="entry name" value="SprB"/>
    <property type="match status" value="7"/>
</dbReference>